<accession>A0A7J5XMP6</accession>
<organism evidence="1 2">
    <name type="scientific">Dissostichus mawsoni</name>
    <name type="common">Antarctic cod</name>
    <dbReference type="NCBI Taxonomy" id="36200"/>
    <lineage>
        <taxon>Eukaryota</taxon>
        <taxon>Metazoa</taxon>
        <taxon>Chordata</taxon>
        <taxon>Craniata</taxon>
        <taxon>Vertebrata</taxon>
        <taxon>Euteleostomi</taxon>
        <taxon>Actinopterygii</taxon>
        <taxon>Neopterygii</taxon>
        <taxon>Teleostei</taxon>
        <taxon>Neoteleostei</taxon>
        <taxon>Acanthomorphata</taxon>
        <taxon>Eupercaria</taxon>
        <taxon>Perciformes</taxon>
        <taxon>Notothenioidei</taxon>
        <taxon>Nototheniidae</taxon>
        <taxon>Dissostichus</taxon>
    </lineage>
</organism>
<gene>
    <name evidence="1" type="ORF">F7725_010038</name>
</gene>
<proteinExistence type="predicted"/>
<comment type="caution">
    <text evidence="1">The sequence shown here is derived from an EMBL/GenBank/DDBJ whole genome shotgun (WGS) entry which is preliminary data.</text>
</comment>
<dbReference type="PANTHER" id="PTHR16356">
    <property type="entry name" value="TRANSMEMBRANE AND COILED-COIL DOMAIN-CONTAINING PROTEIN 6 TMCO6"/>
    <property type="match status" value="1"/>
</dbReference>
<reference evidence="1 2" key="1">
    <citation type="submission" date="2020-03" db="EMBL/GenBank/DDBJ databases">
        <title>Dissostichus mawsoni Genome sequencing and assembly.</title>
        <authorList>
            <person name="Park H."/>
        </authorList>
    </citation>
    <scope>NUCLEOTIDE SEQUENCE [LARGE SCALE GENOMIC DNA]</scope>
    <source>
        <strain evidence="1">DM0001</strain>
        <tissue evidence="1">Muscle</tissue>
    </source>
</reference>
<evidence type="ECO:0000313" key="2">
    <source>
        <dbReference type="Proteomes" id="UP000518266"/>
    </source>
</evidence>
<name>A0A7J5XMP6_DISMA</name>
<dbReference type="AlphaFoldDB" id="A0A7J5XMP6"/>
<evidence type="ECO:0000313" key="1">
    <source>
        <dbReference type="EMBL" id="KAF3838270.1"/>
    </source>
</evidence>
<dbReference type="PANTHER" id="PTHR16356:SF1">
    <property type="entry name" value="TRANSMEMBRANE AND COILED-COIL DOMAIN-CONTAINING PROTEIN 6"/>
    <property type="match status" value="1"/>
</dbReference>
<dbReference type="OrthoDB" id="21522at2759"/>
<dbReference type="Proteomes" id="UP000518266">
    <property type="component" value="Unassembled WGS sequence"/>
</dbReference>
<dbReference type="EMBL" id="JAAKFY010000022">
    <property type="protein sequence ID" value="KAF3838270.1"/>
    <property type="molecule type" value="Genomic_DNA"/>
</dbReference>
<protein>
    <submittedName>
        <fullName evidence="1">Uncharacterized protein</fullName>
    </submittedName>
</protein>
<keyword evidence="2" id="KW-1185">Reference proteome</keyword>
<sequence>MADQEMVNLRMDVLFMLVVSSPQVAEEFVKQGGLSLLEATQYNSEGEIRQRATHLLEHHLLS</sequence>